<protein>
    <recommendedName>
        <fullName evidence="4">NAD(P)-binding domain-containing protein</fullName>
    </recommendedName>
</protein>
<evidence type="ECO:0000259" key="4">
    <source>
        <dbReference type="Pfam" id="PF16363"/>
    </source>
</evidence>
<dbReference type="FunFam" id="3.40.50.720:FF:000304">
    <property type="entry name" value="UDP-glucose 4,6-dehydratase"/>
    <property type="match status" value="1"/>
</dbReference>
<dbReference type="Gene3D" id="3.40.50.720">
    <property type="entry name" value="NAD(P)-binding Rossmann-like Domain"/>
    <property type="match status" value="1"/>
</dbReference>
<dbReference type="GO" id="GO:0008460">
    <property type="term" value="F:dTDP-glucose 4,6-dehydratase activity"/>
    <property type="evidence" value="ECO:0007669"/>
    <property type="project" value="InterPro"/>
</dbReference>
<reference evidence="5" key="1">
    <citation type="journal article" date="2020" name="Nature">
        <title>Giant virus diversity and host interactions through global metagenomics.</title>
        <authorList>
            <person name="Schulz F."/>
            <person name="Roux S."/>
            <person name="Paez-Espino D."/>
            <person name="Jungbluth S."/>
            <person name="Walsh D.A."/>
            <person name="Denef V.J."/>
            <person name="McMahon K.D."/>
            <person name="Konstantinidis K.T."/>
            <person name="Eloe-Fadrosh E.A."/>
            <person name="Kyrpides N.C."/>
            <person name="Woyke T."/>
        </authorList>
    </citation>
    <scope>NUCLEOTIDE SEQUENCE</scope>
    <source>
        <strain evidence="5">GVMAG-M-3300023184-62</strain>
    </source>
</reference>
<dbReference type="InterPro" id="IPR005888">
    <property type="entry name" value="dTDP_Gluc_deHydtase"/>
</dbReference>
<keyword evidence="3" id="KW-0456">Lyase</keyword>
<dbReference type="PANTHER" id="PTHR43000">
    <property type="entry name" value="DTDP-D-GLUCOSE 4,6-DEHYDRATASE-RELATED"/>
    <property type="match status" value="1"/>
</dbReference>
<dbReference type="GO" id="GO:0009225">
    <property type="term" value="P:nucleotide-sugar metabolic process"/>
    <property type="evidence" value="ECO:0007669"/>
    <property type="project" value="InterPro"/>
</dbReference>
<dbReference type="AlphaFoldDB" id="A0A6C0IAZ2"/>
<evidence type="ECO:0000256" key="2">
    <source>
        <dbReference type="ARBA" id="ARBA00023027"/>
    </source>
</evidence>
<dbReference type="EMBL" id="MN740152">
    <property type="protein sequence ID" value="QHT89909.1"/>
    <property type="molecule type" value="Genomic_DNA"/>
</dbReference>
<dbReference type="Pfam" id="PF16363">
    <property type="entry name" value="GDP_Man_Dehyd"/>
    <property type="match status" value="1"/>
</dbReference>
<evidence type="ECO:0000313" key="5">
    <source>
        <dbReference type="EMBL" id="QHT89909.1"/>
    </source>
</evidence>
<name>A0A6C0IAZ2_9ZZZZ</name>
<dbReference type="SUPFAM" id="SSF51735">
    <property type="entry name" value="NAD(P)-binding Rossmann-fold domains"/>
    <property type="match status" value="1"/>
</dbReference>
<dbReference type="InterPro" id="IPR036291">
    <property type="entry name" value="NAD(P)-bd_dom_sf"/>
</dbReference>
<dbReference type="InterPro" id="IPR016040">
    <property type="entry name" value="NAD(P)-bd_dom"/>
</dbReference>
<accession>A0A6C0IAZ2</accession>
<comment type="cofactor">
    <cofactor evidence="1">
        <name>NAD(+)</name>
        <dbReference type="ChEBI" id="CHEBI:57540"/>
    </cofactor>
</comment>
<sequence length="330" mass="38248">MDYVPKVILITGACGFIGSNVLNYLCVKYKNLHFINIDRLDYCASMRNVTVNCKDYKYDFHNCDIRDSKTILYFLKYYSVDTIIHFAAQTHVDNSFGNSIQFTIDNVLGTHTLLECCKEYGRIKRFIHISTDEVYGEVELDGDECHETKILKPTNPYAATKASAEHLVFSYYHSFKLPIIITRGNNVYGPRQFPEKLIPKCIESIKNNRRFTVHGKGTTVRNFIHVDDVSSAIETILFKGVVGEIYNIGSKNEFNVMDIVKKIVYHMKDSEHIEPYIEYVEDRAFNDLRYSVSNKKLTQLGWSEQVNFEDGLLATINWYMECPSTHWEIK</sequence>
<dbReference type="Gene3D" id="3.90.25.10">
    <property type="entry name" value="UDP-galactose 4-epimerase, domain 1"/>
    <property type="match status" value="1"/>
</dbReference>
<evidence type="ECO:0000256" key="3">
    <source>
        <dbReference type="ARBA" id="ARBA00023239"/>
    </source>
</evidence>
<feature type="domain" description="NAD(P)-binding" evidence="4">
    <location>
        <begin position="9"/>
        <end position="312"/>
    </location>
</feature>
<organism evidence="5">
    <name type="scientific">viral metagenome</name>
    <dbReference type="NCBI Taxonomy" id="1070528"/>
    <lineage>
        <taxon>unclassified sequences</taxon>
        <taxon>metagenomes</taxon>
        <taxon>organismal metagenomes</taxon>
    </lineage>
</organism>
<dbReference type="CDD" id="cd05246">
    <property type="entry name" value="dTDP_GD_SDR_e"/>
    <property type="match status" value="1"/>
</dbReference>
<proteinExistence type="predicted"/>
<evidence type="ECO:0000256" key="1">
    <source>
        <dbReference type="ARBA" id="ARBA00001911"/>
    </source>
</evidence>
<keyword evidence="2" id="KW-0520">NAD</keyword>